<protein>
    <recommendedName>
        <fullName evidence="3">F-box domain-containing protein</fullName>
    </recommendedName>
</protein>
<reference evidence="1" key="1">
    <citation type="submission" date="2016-04" db="EMBL/GenBank/DDBJ databases">
        <authorList>
            <person name="Nguyen H.D."/>
            <person name="Samba Siva P."/>
            <person name="Cullis J."/>
            <person name="Levesque C.A."/>
            <person name="Hambleton S."/>
        </authorList>
    </citation>
    <scope>NUCLEOTIDE SEQUENCE</scope>
    <source>
        <strain evidence="1">DAOMC 236422</strain>
    </source>
</reference>
<dbReference type="Proteomes" id="UP000078113">
    <property type="component" value="Unassembled WGS sequence"/>
</dbReference>
<dbReference type="InterPro" id="IPR036047">
    <property type="entry name" value="F-box-like_dom_sf"/>
</dbReference>
<proteinExistence type="predicted"/>
<organism evidence="1 2">
    <name type="scientific">Tilletia walkeri</name>
    <dbReference type="NCBI Taxonomy" id="117179"/>
    <lineage>
        <taxon>Eukaryota</taxon>
        <taxon>Fungi</taxon>
        <taxon>Dikarya</taxon>
        <taxon>Basidiomycota</taxon>
        <taxon>Ustilaginomycotina</taxon>
        <taxon>Exobasidiomycetes</taxon>
        <taxon>Tilletiales</taxon>
        <taxon>Tilletiaceae</taxon>
        <taxon>Tilletia</taxon>
    </lineage>
</organism>
<gene>
    <name evidence="1" type="ORF">A4X09_0g5826</name>
</gene>
<evidence type="ECO:0000313" key="2">
    <source>
        <dbReference type="Proteomes" id="UP000078113"/>
    </source>
</evidence>
<evidence type="ECO:0000313" key="1">
    <source>
        <dbReference type="EMBL" id="KAE8266521.1"/>
    </source>
</evidence>
<dbReference type="SUPFAM" id="SSF81383">
    <property type="entry name" value="F-box domain"/>
    <property type="match status" value="1"/>
</dbReference>
<reference evidence="1" key="2">
    <citation type="journal article" date="2019" name="IMA Fungus">
        <title>Genome sequencing and comparison of five Tilletia species to identify candidate genes for the detection of regulated species infecting wheat.</title>
        <authorList>
            <person name="Nguyen H.D.T."/>
            <person name="Sultana T."/>
            <person name="Kesanakurti P."/>
            <person name="Hambleton S."/>
        </authorList>
    </citation>
    <scope>NUCLEOTIDE SEQUENCE</scope>
    <source>
        <strain evidence="1">DAOMC 236422</strain>
    </source>
</reference>
<sequence>MEPAAHIDRGDTAEERLGPVVSSPASTVTATVGLTDLPYELLRIIWGCLNYRTRKALARTSRQLAQLTREAGTAVDQWWEPPSLRSKLQLHIILQQIKWKIMKSKNLARGRPEVLDRDTAQGLAVFAPAHTLDSIVRLEEKYSED</sequence>
<comment type="caution">
    <text evidence="1">The sequence shown here is derived from an EMBL/GenBank/DDBJ whole genome shotgun (WGS) entry which is preliminary data.</text>
</comment>
<dbReference type="AlphaFoldDB" id="A0A8X7N3S9"/>
<name>A0A8X7N3S9_9BASI</name>
<keyword evidence="2" id="KW-1185">Reference proteome</keyword>
<dbReference type="EMBL" id="LWDG02000324">
    <property type="protein sequence ID" value="KAE8266521.1"/>
    <property type="molecule type" value="Genomic_DNA"/>
</dbReference>
<accession>A0A8X7N3S9</accession>
<evidence type="ECO:0008006" key="3">
    <source>
        <dbReference type="Google" id="ProtNLM"/>
    </source>
</evidence>